<dbReference type="InterPro" id="IPR036010">
    <property type="entry name" value="2Fe-2S_ferredoxin-like_sf"/>
</dbReference>
<dbReference type="InterPro" id="IPR012675">
    <property type="entry name" value="Beta-grasp_dom_sf"/>
</dbReference>
<dbReference type="PROSITE" id="PS51085">
    <property type="entry name" value="2FE2S_FER_2"/>
    <property type="match status" value="1"/>
</dbReference>
<gene>
    <name evidence="1" type="ORF">PS862_01594</name>
</gene>
<dbReference type="EMBL" id="CABVII010000005">
    <property type="protein sequence ID" value="VVO76296.1"/>
    <property type="molecule type" value="Genomic_DNA"/>
</dbReference>
<dbReference type="OrthoDB" id="9133614at2"/>
<dbReference type="InterPro" id="IPR006058">
    <property type="entry name" value="2Fe2S_fd_BS"/>
</dbReference>
<evidence type="ECO:0000313" key="2">
    <source>
        <dbReference type="Proteomes" id="UP000385207"/>
    </source>
</evidence>
<dbReference type="Gene3D" id="3.10.20.30">
    <property type="match status" value="1"/>
</dbReference>
<accession>A0A5E7IJY6</accession>
<dbReference type="SUPFAM" id="SSF54292">
    <property type="entry name" value="2Fe-2S ferredoxin-like"/>
    <property type="match status" value="1"/>
</dbReference>
<proteinExistence type="predicted"/>
<reference evidence="1 2" key="1">
    <citation type="submission" date="2019-09" db="EMBL/GenBank/DDBJ databases">
        <authorList>
            <person name="Chandra G."/>
            <person name="Truman W A."/>
        </authorList>
    </citation>
    <scope>NUCLEOTIDE SEQUENCE [LARGE SCALE GENOMIC DNA]</scope>
    <source>
        <strain evidence="1">PS862</strain>
    </source>
</reference>
<protein>
    <submittedName>
        <fullName evidence="1">Uncharacterized protein</fullName>
    </submittedName>
</protein>
<dbReference type="Proteomes" id="UP000385207">
    <property type="component" value="Unassembled WGS sequence"/>
</dbReference>
<dbReference type="RefSeq" id="WP_150747864.1">
    <property type="nucleotide sequence ID" value="NZ_CABVHE010000060.1"/>
</dbReference>
<dbReference type="InterPro" id="IPR001041">
    <property type="entry name" value="2Fe-2S_ferredoxin-type"/>
</dbReference>
<evidence type="ECO:0000313" key="1">
    <source>
        <dbReference type="EMBL" id="VVO76296.1"/>
    </source>
</evidence>
<sequence length="105" mass="11762">MHLIQLCDGQEQFYCDGQRNLLQGMQRLARKGIPLGCRGGGCGVCRVQVLSGRYHCQRMSREQISEAEEGMGIALACRLYPESDLQICVLGLKGREQAHPQNNKR</sequence>
<dbReference type="PROSITE" id="PS00197">
    <property type="entry name" value="2FE2S_FER_1"/>
    <property type="match status" value="1"/>
</dbReference>
<dbReference type="Pfam" id="PF00111">
    <property type="entry name" value="Fer2"/>
    <property type="match status" value="1"/>
</dbReference>
<organism evidence="1 2">
    <name type="scientific">Pseudomonas fluorescens</name>
    <dbReference type="NCBI Taxonomy" id="294"/>
    <lineage>
        <taxon>Bacteria</taxon>
        <taxon>Pseudomonadati</taxon>
        <taxon>Pseudomonadota</taxon>
        <taxon>Gammaproteobacteria</taxon>
        <taxon>Pseudomonadales</taxon>
        <taxon>Pseudomonadaceae</taxon>
        <taxon>Pseudomonas</taxon>
    </lineage>
</organism>
<dbReference type="AlphaFoldDB" id="A0A5E7IJY6"/>
<name>A0A5E7IJY6_PSEFL</name>
<dbReference type="GO" id="GO:0051537">
    <property type="term" value="F:2 iron, 2 sulfur cluster binding"/>
    <property type="evidence" value="ECO:0007669"/>
    <property type="project" value="InterPro"/>
</dbReference>